<keyword evidence="4" id="KW-1185">Reference proteome</keyword>
<dbReference type="Proteomes" id="UP000253153">
    <property type="component" value="Unassembled WGS sequence"/>
</dbReference>
<feature type="domain" description="Protein kinase" evidence="2">
    <location>
        <begin position="188"/>
        <end position="503"/>
    </location>
</feature>
<dbReference type="PANTHER" id="PTHR33112:SF10">
    <property type="entry name" value="TOL"/>
    <property type="match status" value="1"/>
</dbReference>
<dbReference type="Pfam" id="PF06985">
    <property type="entry name" value="HET"/>
    <property type="match status" value="1"/>
</dbReference>
<comment type="caution">
    <text evidence="3">The sequence shown here is derived from an EMBL/GenBank/DDBJ whole genome shotgun (WGS) entry which is preliminary data.</text>
</comment>
<sequence length="1336" mass="150119">MPPVKPQKPLATETVPTVGSTVRSFMVESTFTNLKPTFLPQGKVDDLVTRRLIIWVFYKCEDKPSLTVTKSVEKVISFILTNAKKIFSILVYISLKGASLYGLLRYLIEWELHDIHLPFRREQIDALFPYITDQDVEDIKGMRLDREAWNDDHVNHFAENQWKFCAPVFSTCIDNHDIVEKSILPFIYKNADSVAAGAFGEVMKYKIHDSHLDTSGLIFPCTDYVAIKKIKLESDQERDIKIQGWEKEVRALWKMRALGQKHIVNFITAFRLGQDEHYLILEWADGGNLRNLWEHFPRRLTAELIQDAFDQLLGLAQTLCKVHNPVDETVSDQHFRHGDLKPENILRFKDASDSTKLGTLKIGDWGLAKQHNNITQLRTVQTSTPFGTRRYEPPEERSIRGNNLLVVTNTGKPGRRRSRLYDIWAMGCIWLEFLIWLMYGYEELKRFNRSLNQGDVDIPCFYEIGKDGNAKVHHVVLEWIEHMARDPVCEVGQTALGNLLELIRGKLLVVKLPQNLGSSTDMSLTPRARRRSSPSSNVSSGNTPRRGLASSVALPQFTVTEPDSLEYSTQENPTFSYAVSPPEKAPITQLQSDKDCRARAKDLYDRMEIITSDVDTADYWLSGTPSSPPRSTFDDTQELYSNDGMHLSTSNTMLVTETSDYRIMYAESSSTPQAVTYTDNVSAGASRVNIVDSESLIERKNFRAYELSSITKQNLEDTWNIVIDNEFADRVTSSIRANNLGVPSPSESTKLCGKCLTFRNGLLSPGFNITYDSNTLKANSSTGICDLCCLLWPFSQKAGQAATSHVSFQRNGTSILMNGYTLVASIFRNDSLSTGMDTQIQLSLPTLPDAGSTAHLEIVKQWLQNCDRHHHGCKRSQTWSISNSLGAGKKLPTRVIAVNGTNDDKVHLLETTPSNKGNWVALSHQWGSDQQFRTLRTNIQKHIAGIKLADLPRTFRDAVRVTRAIGCPYLWIDSVCIIQGNDGDFRQEAKQMEQVYSGAYCVLAASRCPGHDAGFLGPRTEHRCISLWNGSTPVSIRESIDDFQNDVLDGPLGGRGWVLQEHALARRTVYYTDYQCYFECGDGVRCETMTKMTNQRATFLADPNFPLLMMKADKGAKILGYQDLYKMYSGLGLTLDTDRPWAINGLQERIIAALEVQGGFGVFFEDNSDGRRRGLLRRSLLWRRADKEDTLTPVKFCPSPSGTRVPSWSWMAYTGSIDYIPADFGGTEWEFVKTQWDSEPNKADDGVLVAEAREYIDGGHDSMLVFDSSSGSKRTVTKCVVLGKQKGSGSDEVKIHYVLLVEPDPSSSQVRHYKRVGAGTLLGGFLGGNSETIQIV</sequence>
<dbReference type="PROSITE" id="PS50011">
    <property type="entry name" value="PROTEIN_KINASE_DOM"/>
    <property type="match status" value="1"/>
</dbReference>
<dbReference type="GO" id="GO:0004672">
    <property type="term" value="F:protein kinase activity"/>
    <property type="evidence" value="ECO:0007669"/>
    <property type="project" value="InterPro"/>
</dbReference>
<dbReference type="Gene3D" id="3.30.200.20">
    <property type="entry name" value="Phosphorylase Kinase, domain 1"/>
    <property type="match status" value="1"/>
</dbReference>
<dbReference type="InterPro" id="IPR011009">
    <property type="entry name" value="Kinase-like_dom_sf"/>
</dbReference>
<dbReference type="GeneID" id="41989717"/>
<organism evidence="3 4">
    <name type="scientific">Fusarium coffeatum</name>
    <dbReference type="NCBI Taxonomy" id="231269"/>
    <lineage>
        <taxon>Eukaryota</taxon>
        <taxon>Fungi</taxon>
        <taxon>Dikarya</taxon>
        <taxon>Ascomycota</taxon>
        <taxon>Pezizomycotina</taxon>
        <taxon>Sordariomycetes</taxon>
        <taxon>Hypocreomycetidae</taxon>
        <taxon>Hypocreales</taxon>
        <taxon>Nectriaceae</taxon>
        <taxon>Fusarium</taxon>
        <taxon>Fusarium incarnatum-equiseti species complex</taxon>
    </lineage>
</organism>
<evidence type="ECO:0000313" key="3">
    <source>
        <dbReference type="EMBL" id="RBR27002.1"/>
    </source>
</evidence>
<protein>
    <recommendedName>
        <fullName evidence="2">Protein kinase domain-containing protein</fullName>
    </recommendedName>
</protein>
<dbReference type="GO" id="GO:0005524">
    <property type="term" value="F:ATP binding"/>
    <property type="evidence" value="ECO:0007669"/>
    <property type="project" value="InterPro"/>
</dbReference>
<dbReference type="PANTHER" id="PTHR33112">
    <property type="entry name" value="DOMAIN PROTEIN, PUTATIVE-RELATED"/>
    <property type="match status" value="1"/>
</dbReference>
<accession>A0A366SDH2</accession>
<name>A0A366SDH2_9HYPO</name>
<dbReference type="RefSeq" id="XP_031021593.1">
    <property type="nucleotide sequence ID" value="XM_031154421.1"/>
</dbReference>
<dbReference type="EMBL" id="QKXC01000005">
    <property type="protein sequence ID" value="RBR27002.1"/>
    <property type="molecule type" value="Genomic_DNA"/>
</dbReference>
<reference evidence="3 4" key="1">
    <citation type="submission" date="2018-06" db="EMBL/GenBank/DDBJ databases">
        <title>Fusarium incarnatum-equiseti species complex species 28.</title>
        <authorList>
            <person name="Gardiner D.M."/>
        </authorList>
    </citation>
    <scope>NUCLEOTIDE SEQUENCE [LARGE SCALE GENOMIC DNA]</scope>
    <source>
        <strain evidence="3 4">FIESC_28</strain>
    </source>
</reference>
<dbReference type="CDD" id="cd00180">
    <property type="entry name" value="PKc"/>
    <property type="match status" value="1"/>
</dbReference>
<proteinExistence type="predicted"/>
<feature type="region of interest" description="Disordered" evidence="1">
    <location>
        <begin position="520"/>
        <end position="553"/>
    </location>
</feature>
<gene>
    <name evidence="3" type="ORF">FIESC28_00270</name>
</gene>
<dbReference type="SMART" id="SM00220">
    <property type="entry name" value="S_TKc"/>
    <property type="match status" value="1"/>
</dbReference>
<evidence type="ECO:0000259" key="2">
    <source>
        <dbReference type="PROSITE" id="PS50011"/>
    </source>
</evidence>
<dbReference type="Pfam" id="PF00069">
    <property type="entry name" value="Pkinase"/>
    <property type="match status" value="1"/>
</dbReference>
<dbReference type="InterPro" id="IPR000719">
    <property type="entry name" value="Prot_kinase_dom"/>
</dbReference>
<evidence type="ECO:0000313" key="4">
    <source>
        <dbReference type="Proteomes" id="UP000253153"/>
    </source>
</evidence>
<dbReference type="SUPFAM" id="SSF56112">
    <property type="entry name" value="Protein kinase-like (PK-like)"/>
    <property type="match status" value="1"/>
</dbReference>
<evidence type="ECO:0000256" key="1">
    <source>
        <dbReference type="SAM" id="MobiDB-lite"/>
    </source>
</evidence>
<dbReference type="Gene3D" id="1.10.510.10">
    <property type="entry name" value="Transferase(Phosphotransferase) domain 1"/>
    <property type="match status" value="1"/>
</dbReference>
<dbReference type="InterPro" id="IPR010730">
    <property type="entry name" value="HET"/>
</dbReference>
<dbReference type="OrthoDB" id="4062651at2759"/>